<evidence type="ECO:0000313" key="4">
    <source>
        <dbReference type="Proteomes" id="UP001056386"/>
    </source>
</evidence>
<accession>A0AAP9XWT8</accession>
<keyword evidence="4" id="KW-1185">Reference proteome</keyword>
<evidence type="ECO:0000313" key="1">
    <source>
        <dbReference type="EMBL" id="QPQ89389.1"/>
    </source>
</evidence>
<evidence type="ECO:0000313" key="2">
    <source>
        <dbReference type="EMBL" id="USS42477.1"/>
    </source>
</evidence>
<evidence type="ECO:0000313" key="3">
    <source>
        <dbReference type="Proteomes" id="UP000594892"/>
    </source>
</evidence>
<organism evidence="1 3">
    <name type="scientific">Burkholderia glumae</name>
    <name type="common">Pseudomonas glumae</name>
    <dbReference type="NCBI Taxonomy" id="337"/>
    <lineage>
        <taxon>Bacteria</taxon>
        <taxon>Pseudomonadati</taxon>
        <taxon>Pseudomonadota</taxon>
        <taxon>Betaproteobacteria</taxon>
        <taxon>Burkholderiales</taxon>
        <taxon>Burkholderiaceae</taxon>
        <taxon>Burkholderia</taxon>
    </lineage>
</organism>
<dbReference type="EMBL" id="CP065600">
    <property type="protein sequence ID" value="QPQ89389.1"/>
    <property type="molecule type" value="Genomic_DNA"/>
</dbReference>
<name>A0AAP9XWT8_BURGL</name>
<dbReference type="RefSeq" id="WP_035979896.1">
    <property type="nucleotide sequence ID" value="NZ_CP021075.1"/>
</dbReference>
<reference evidence="1 3" key="1">
    <citation type="submission" date="2020-12" db="EMBL/GenBank/DDBJ databases">
        <title>FDA dAtabase for Regulatory Grade micrObial Sequences (FDA-ARGOS): Supporting development and validation of Infectious Disease Dx tests.</title>
        <authorList>
            <person name="Minogue T."/>
            <person name="Wolcott M."/>
            <person name="Wasieloski L."/>
            <person name="Aguilar W."/>
            <person name="Moore D."/>
            <person name="Jaissle J."/>
            <person name="Tallon L."/>
            <person name="Sadzewicz L."/>
            <person name="Zhao X."/>
            <person name="Boylan J."/>
            <person name="Ott S."/>
            <person name="Bowen H."/>
            <person name="Vavikolanu K."/>
            <person name="Mehta A."/>
            <person name="Aluvathingal J."/>
            <person name="Nadendla S."/>
            <person name="Yan Y."/>
            <person name="Sichtig H."/>
        </authorList>
    </citation>
    <scope>NUCLEOTIDE SEQUENCE [LARGE SCALE GENOMIC DNA]</scope>
    <source>
        <strain evidence="1 3">FDAARGOS_949</strain>
    </source>
</reference>
<dbReference type="Proteomes" id="UP000594892">
    <property type="component" value="Chromosome 1"/>
</dbReference>
<dbReference type="Proteomes" id="UP001056386">
    <property type="component" value="Chromosome 2"/>
</dbReference>
<dbReference type="GeneID" id="45694097"/>
<reference evidence="2" key="2">
    <citation type="submission" date="2022-06" db="EMBL/GenBank/DDBJ databases">
        <title>Draft genome sequence of Burkholderia glumae strain GR20004 isolated from rice panicle showing bacterial panicle blight.</title>
        <authorList>
            <person name="Choi S.Y."/>
            <person name="Lee Y.H."/>
        </authorList>
    </citation>
    <scope>NUCLEOTIDE SEQUENCE</scope>
    <source>
        <strain evidence="2">GR20004</strain>
    </source>
</reference>
<sequence length="72" mass="7599">MKIRSRFARRIVAPAAPARARFARGAGRIVSRAMQQAEPAAPAGYDAPLTAARHDRISGAIAFPVTTRQGAA</sequence>
<dbReference type="EMBL" id="CP099583">
    <property type="protein sequence ID" value="USS42477.1"/>
    <property type="molecule type" value="Genomic_DNA"/>
</dbReference>
<gene>
    <name evidence="1" type="ORF">I6H06_06955</name>
    <name evidence="2" type="ORF">NFI99_09760</name>
</gene>
<dbReference type="AlphaFoldDB" id="A0AAP9XWT8"/>
<proteinExistence type="predicted"/>
<protein>
    <submittedName>
        <fullName evidence="1">Uncharacterized protein</fullName>
    </submittedName>
</protein>